<dbReference type="Proteomes" id="UP000192997">
    <property type="component" value="Unassembled WGS sequence"/>
</dbReference>
<evidence type="ECO:0000313" key="1">
    <source>
        <dbReference type="EMBL" id="OSO89233.1"/>
    </source>
</evidence>
<organism evidence="1 2">
    <name type="scientific">Cylindrospermopsis raciborskii CENA303</name>
    <dbReference type="NCBI Taxonomy" id="1170769"/>
    <lineage>
        <taxon>Bacteria</taxon>
        <taxon>Bacillati</taxon>
        <taxon>Cyanobacteriota</taxon>
        <taxon>Cyanophyceae</taxon>
        <taxon>Nostocales</taxon>
        <taxon>Aphanizomenonaceae</taxon>
        <taxon>Cylindrospermopsis</taxon>
    </lineage>
</organism>
<proteinExistence type="predicted"/>
<dbReference type="Pfam" id="PF14026">
    <property type="entry name" value="SCO4226-like"/>
    <property type="match status" value="1"/>
</dbReference>
<name>A0A1X4G422_9CYAN</name>
<accession>A0A1X4G422</accession>
<protein>
    <recommendedName>
        <fullName evidence="3">DUF4242 domain-containing protein</fullName>
    </recommendedName>
</protein>
<dbReference type="AlphaFoldDB" id="A0A1X4G422"/>
<comment type="caution">
    <text evidence="1">The sequence shown here is derived from an EMBL/GenBank/DDBJ whole genome shotgun (WGS) entry which is preliminary data.</text>
</comment>
<gene>
    <name evidence="1" type="ORF">B7O87_13510</name>
</gene>
<dbReference type="EMBL" id="NBYN01000058">
    <property type="protein sequence ID" value="OSO89233.1"/>
    <property type="molecule type" value="Genomic_DNA"/>
</dbReference>
<evidence type="ECO:0008006" key="3">
    <source>
        <dbReference type="Google" id="ProtNLM"/>
    </source>
</evidence>
<dbReference type="InterPro" id="IPR025336">
    <property type="entry name" value="SCO4226-like"/>
</dbReference>
<sequence>MSLYLIEGFITELQAEMIGQSLDVIATAAINFGAELIEAQVGEDLQRLFVVIDALEPAIAQKSFEAGGLATTTVKPVRLLGQDLTTLKARKHNANYLVEWNLPAGLTMEGYLQRKAEKSPLYAQVPQVKFERTYVCEDLSKCLCLYESPDESTVKQAREILGAPIDALTSIRNLH</sequence>
<evidence type="ECO:0000313" key="2">
    <source>
        <dbReference type="Proteomes" id="UP000192997"/>
    </source>
</evidence>
<reference evidence="2" key="1">
    <citation type="submission" date="2017-04" db="EMBL/GenBank/DDBJ databases">
        <authorList>
            <person name="Abreu V.A."/>
            <person name="Popin R.V."/>
            <person name="Rigonato J."/>
            <person name="Andreote A.P."/>
            <person name="Schaker P.C."/>
            <person name="Hoff-Risseti C."/>
            <person name="Alvarenga D.O."/>
            <person name="Varani A.M."/>
            <person name="Fiore M.F."/>
        </authorList>
    </citation>
    <scope>NUCLEOTIDE SEQUENCE [LARGE SCALE GENOMIC DNA]</scope>
    <source>
        <strain evidence="2">CENA303</strain>
    </source>
</reference>
<dbReference type="RefSeq" id="WP_085728947.1">
    <property type="nucleotide sequence ID" value="NZ_NBYN01000058.1"/>
</dbReference>